<dbReference type="Proteomes" id="UP000001861">
    <property type="component" value="Unassembled WGS sequence"/>
</dbReference>
<sequence>MADGGPSFARLCFGWMDLTLEAYSNIVGHVGRRSDITALCRVSKAFRRAAELALYKSIFLENTYQIRDLCVTLANSPRLASLVESLTLSPVEDEEHGHSYEDGDEDSSLHELPDEYWLWISKALANTTRLLDLEIHSQIGPTSACSWIYPKPPVFQLRSLHCDFDWDDDLVTFLNSQHDLEDLYILDFKPLIPSTATNDDTSSSTTSSKSMTIHDTAMPSLTTLECTFSEAADAIVPHRPISRLKTCFSKTEPSAKQAELTRLITTLAQSTRSLRSLDIADSSYNEPFTMSLLKTIVGNPVTSTSLRYLGTLVLPVSGQERLQFYGLLMRLPVLQCIEIEVSEWDPVPSTPAAFRALASELRIYCPSATVVVFVHDFERTVVTMSGGLRTVDDDPYTEHLWREF</sequence>
<gene>
    <name evidence="1" type="ORF">CC1G_03084</name>
</gene>
<organism evidence="1 2">
    <name type="scientific">Coprinopsis cinerea (strain Okayama-7 / 130 / ATCC MYA-4618 / FGSC 9003)</name>
    <name type="common">Inky cap fungus</name>
    <name type="synonym">Hormographiella aspergillata</name>
    <dbReference type="NCBI Taxonomy" id="240176"/>
    <lineage>
        <taxon>Eukaryota</taxon>
        <taxon>Fungi</taxon>
        <taxon>Dikarya</taxon>
        <taxon>Basidiomycota</taxon>
        <taxon>Agaricomycotina</taxon>
        <taxon>Agaricomycetes</taxon>
        <taxon>Agaricomycetidae</taxon>
        <taxon>Agaricales</taxon>
        <taxon>Agaricineae</taxon>
        <taxon>Psathyrellaceae</taxon>
        <taxon>Coprinopsis</taxon>
    </lineage>
</organism>
<dbReference type="OMA" id="RLYCPSI"/>
<accession>A8PEV7</accession>
<dbReference type="VEuPathDB" id="FungiDB:CC1G_03084"/>
<dbReference type="HOGENOM" id="CLU_038175_1_1_1"/>
<comment type="caution">
    <text evidence="1">The sequence shown here is derived from an EMBL/GenBank/DDBJ whole genome shotgun (WGS) entry which is preliminary data.</text>
</comment>
<keyword evidence="2" id="KW-1185">Reference proteome</keyword>
<evidence type="ECO:0000313" key="1">
    <source>
        <dbReference type="EMBL" id="EAU80908.2"/>
    </source>
</evidence>
<dbReference type="AlphaFoldDB" id="A8PEV7"/>
<evidence type="ECO:0008006" key="3">
    <source>
        <dbReference type="Google" id="ProtNLM"/>
    </source>
</evidence>
<dbReference type="STRING" id="240176.A8PEV7"/>
<dbReference type="GeneID" id="6017510"/>
<dbReference type="EMBL" id="AACS02000008">
    <property type="protein sequence ID" value="EAU80908.2"/>
    <property type="molecule type" value="Genomic_DNA"/>
</dbReference>
<reference evidence="1 2" key="1">
    <citation type="journal article" date="2010" name="Proc. Natl. Acad. Sci. U.S.A.">
        <title>Insights into evolution of multicellular fungi from the assembled chromosomes of the mushroom Coprinopsis cinerea (Coprinus cinereus).</title>
        <authorList>
            <person name="Stajich J.E."/>
            <person name="Wilke S.K."/>
            <person name="Ahren D."/>
            <person name="Au C.H."/>
            <person name="Birren B.W."/>
            <person name="Borodovsky M."/>
            <person name="Burns C."/>
            <person name="Canback B."/>
            <person name="Casselton L.A."/>
            <person name="Cheng C.K."/>
            <person name="Deng J."/>
            <person name="Dietrich F.S."/>
            <person name="Fargo D.C."/>
            <person name="Farman M.L."/>
            <person name="Gathman A.C."/>
            <person name="Goldberg J."/>
            <person name="Guigo R."/>
            <person name="Hoegger P.J."/>
            <person name="Hooker J.B."/>
            <person name="Huggins A."/>
            <person name="James T.Y."/>
            <person name="Kamada T."/>
            <person name="Kilaru S."/>
            <person name="Kodira C."/>
            <person name="Kues U."/>
            <person name="Kupfer D."/>
            <person name="Kwan H.S."/>
            <person name="Lomsadze A."/>
            <person name="Li W."/>
            <person name="Lilly W.W."/>
            <person name="Ma L.J."/>
            <person name="Mackey A.J."/>
            <person name="Manning G."/>
            <person name="Martin F."/>
            <person name="Muraguchi H."/>
            <person name="Natvig D.O."/>
            <person name="Palmerini H."/>
            <person name="Ramesh M.A."/>
            <person name="Rehmeyer C.J."/>
            <person name="Roe B.A."/>
            <person name="Shenoy N."/>
            <person name="Stanke M."/>
            <person name="Ter-Hovhannisyan V."/>
            <person name="Tunlid A."/>
            <person name="Velagapudi R."/>
            <person name="Vision T.J."/>
            <person name="Zeng Q."/>
            <person name="Zolan M.E."/>
            <person name="Pukkila P.J."/>
        </authorList>
    </citation>
    <scope>NUCLEOTIDE SEQUENCE [LARGE SCALE GENOMIC DNA]</scope>
    <source>
        <strain evidence="2">Okayama-7 / 130 / ATCC MYA-4618 / FGSC 9003</strain>
    </source>
</reference>
<proteinExistence type="predicted"/>
<name>A8PEV7_COPC7</name>
<dbReference type="InParanoid" id="A8PEV7"/>
<dbReference type="KEGG" id="cci:CC1G_03084"/>
<dbReference type="OrthoDB" id="3188866at2759"/>
<dbReference type="RefSeq" id="XP_001840855.2">
    <property type="nucleotide sequence ID" value="XM_001840803.2"/>
</dbReference>
<dbReference type="eggNOG" id="ENOG502SIJ1">
    <property type="taxonomic scope" value="Eukaryota"/>
</dbReference>
<evidence type="ECO:0000313" key="2">
    <source>
        <dbReference type="Proteomes" id="UP000001861"/>
    </source>
</evidence>
<protein>
    <recommendedName>
        <fullName evidence="3">F-box domain-containing protein</fullName>
    </recommendedName>
</protein>